<dbReference type="GO" id="GO:0005576">
    <property type="term" value="C:extracellular region"/>
    <property type="evidence" value="ECO:0007669"/>
    <property type="project" value="UniProtKB-SubCell"/>
</dbReference>
<comment type="subcellular location">
    <subcellularLocation>
        <location evidence="17">Secreted</location>
    </subcellularLocation>
</comment>
<proteinExistence type="inferred from homology"/>
<feature type="active site" description="Proton acceptor" evidence="12">
    <location>
        <position position="79"/>
    </location>
</feature>
<dbReference type="PROSITE" id="PS00436">
    <property type="entry name" value="PEROXIDASE_2"/>
    <property type="match status" value="1"/>
</dbReference>
<dbReference type="InterPro" id="IPR010255">
    <property type="entry name" value="Haem_peroxidase_sf"/>
</dbReference>
<keyword evidence="11" id="KW-0325">Glycoprotein</keyword>
<feature type="disulfide bond" evidence="16">
    <location>
        <begin position="135"/>
        <end position="333"/>
    </location>
</feature>
<dbReference type="PRINTS" id="PR00458">
    <property type="entry name" value="PEROXIDASE"/>
</dbReference>
<evidence type="ECO:0000259" key="18">
    <source>
        <dbReference type="PROSITE" id="PS50873"/>
    </source>
</evidence>
<dbReference type="PANTHER" id="PTHR31388:SF144">
    <property type="entry name" value="PEROXIDASE 67-RELATED"/>
    <property type="match status" value="1"/>
</dbReference>
<dbReference type="SUPFAM" id="SSF48113">
    <property type="entry name" value="Heme-dependent peroxidases"/>
    <property type="match status" value="1"/>
</dbReference>
<feature type="disulfide bond" evidence="16">
    <location>
        <begin position="215"/>
        <end position="240"/>
    </location>
</feature>
<keyword evidence="17" id="KW-0376">Hydrogen peroxide</keyword>
<evidence type="ECO:0000256" key="13">
    <source>
        <dbReference type="PIRSR" id="PIRSR600823-2"/>
    </source>
</evidence>
<evidence type="ECO:0000256" key="9">
    <source>
        <dbReference type="ARBA" id="ARBA00023004"/>
    </source>
</evidence>
<evidence type="ECO:0000256" key="8">
    <source>
        <dbReference type="ARBA" id="ARBA00023002"/>
    </source>
</evidence>
<dbReference type="InterPro" id="IPR000823">
    <property type="entry name" value="Peroxidase_pln"/>
</dbReference>
<dbReference type="Gene3D" id="1.10.520.10">
    <property type="match status" value="1"/>
</dbReference>
<comment type="cofactor">
    <cofactor evidence="14 17">
        <name>Ca(2+)</name>
        <dbReference type="ChEBI" id="CHEBI:29108"/>
    </cofactor>
    <text evidence="14 17">Binds 2 calcium ions per subunit.</text>
</comment>
<feature type="binding site" evidence="14">
    <location>
        <position position="80"/>
    </location>
    <ligand>
        <name>Ca(2+)</name>
        <dbReference type="ChEBI" id="CHEBI:29108"/>
        <label>1</label>
    </ligand>
</feature>
<feature type="disulfide bond" evidence="16">
    <location>
        <begin position="81"/>
        <end position="86"/>
    </location>
</feature>
<comment type="function">
    <text evidence="17">Removal of H(2)O(2), oxidation of toxic reductants, biosynthesis and degradation of lignin, suberization, auxin catabolism, response to environmental stresses such as wounding, pathogen attack and oxidative stress.</text>
</comment>
<evidence type="ECO:0000256" key="2">
    <source>
        <dbReference type="ARBA" id="ARBA00006873"/>
    </source>
</evidence>
<feature type="binding site" evidence="14">
    <location>
        <position position="209"/>
    </location>
    <ligand>
        <name>Ca(2+)</name>
        <dbReference type="ChEBI" id="CHEBI:29108"/>
        <label>2</label>
    </ligand>
</feature>
<comment type="caution">
    <text evidence="19">The sequence shown here is derived from an EMBL/GenBank/DDBJ whole genome shotgun (WGS) entry which is preliminary data.</text>
</comment>
<feature type="binding site" evidence="14">
    <location>
        <position position="102"/>
    </location>
    <ligand>
        <name>Ca(2+)</name>
        <dbReference type="ChEBI" id="CHEBI:29108"/>
        <label>1</label>
    </ligand>
</feature>
<gene>
    <name evidence="19" type="ORF">CEURO_LOCUS5316</name>
</gene>
<dbReference type="Gene3D" id="1.10.420.10">
    <property type="entry name" value="Peroxidase, domain 2"/>
    <property type="match status" value="1"/>
</dbReference>
<keyword evidence="5 17" id="KW-0349">Heme</keyword>
<dbReference type="InterPro" id="IPR033905">
    <property type="entry name" value="Secretory_peroxidase"/>
</dbReference>
<feature type="binding site" evidence="14">
    <location>
        <position position="89"/>
    </location>
    <ligand>
        <name>Ca(2+)</name>
        <dbReference type="ChEBI" id="CHEBI:29108"/>
        <label>1</label>
    </ligand>
</feature>
<comment type="cofactor">
    <cofactor evidence="14 17">
        <name>heme b</name>
        <dbReference type="ChEBI" id="CHEBI:60344"/>
    </cofactor>
    <text evidence="14 17">Binds 1 heme b (iron(II)-protoporphyrin IX) group per subunit.</text>
</comment>
<evidence type="ECO:0000256" key="17">
    <source>
        <dbReference type="RuleBase" id="RU362060"/>
    </source>
</evidence>
<keyword evidence="10 16" id="KW-1015">Disulfide bond</keyword>
<keyword evidence="7 14" id="KW-0106">Calcium</keyword>
<evidence type="ECO:0000256" key="12">
    <source>
        <dbReference type="PIRSR" id="PIRSR600823-1"/>
    </source>
</evidence>
<dbReference type="GO" id="GO:0020037">
    <property type="term" value="F:heme binding"/>
    <property type="evidence" value="ECO:0007669"/>
    <property type="project" value="UniProtKB-UniRule"/>
</dbReference>
<dbReference type="GO" id="GO:0046872">
    <property type="term" value="F:metal ion binding"/>
    <property type="evidence" value="ECO:0007669"/>
    <property type="project" value="UniProtKB-UniRule"/>
</dbReference>
<evidence type="ECO:0000313" key="19">
    <source>
        <dbReference type="EMBL" id="CAH9074806.1"/>
    </source>
</evidence>
<dbReference type="Proteomes" id="UP001152484">
    <property type="component" value="Unassembled WGS sequence"/>
</dbReference>
<reference evidence="19" key="1">
    <citation type="submission" date="2022-07" db="EMBL/GenBank/DDBJ databases">
        <authorList>
            <person name="Macas J."/>
            <person name="Novak P."/>
            <person name="Neumann P."/>
        </authorList>
    </citation>
    <scope>NUCLEOTIDE SEQUENCE</scope>
</reference>
<dbReference type="FunFam" id="1.10.520.10:FF:000009">
    <property type="entry name" value="Peroxidase"/>
    <property type="match status" value="1"/>
</dbReference>
<sequence length="338" mass="36234">MYSSPPSSSSSLSCSTIRARNVIAAIAIVILLSSSSYAQLSHVFYDKCPKLFTTVRGIVKSAIKNETRMGASLLRLHFHDCFIQGCDASILLDDIPGSFTGEKTAVINNNSARGFGVIDEIKSAVEKVCSGVVSCADIIAIAARDSVVHLGGPWWKVKLGRRDSLNASFSLANGGAVPSIFSNLSVLISTFGNVGLSPTDTVALSGAHTIGDARCVTFRRRIHNESTIDASFASGLKKICPSTQGIGDANLAHFDHQTPYAFDNKYYGNLINQTGLLHTDQILLDGGNITIASLVEQYSKDQNKFFTDFSAAMIKMGDIAVLTGSKGEIRKDCRRVNN</sequence>
<dbReference type="GO" id="GO:0140825">
    <property type="term" value="F:lactoperoxidase activity"/>
    <property type="evidence" value="ECO:0007669"/>
    <property type="project" value="UniProtKB-EC"/>
</dbReference>
<evidence type="ECO:0000313" key="20">
    <source>
        <dbReference type="Proteomes" id="UP001152484"/>
    </source>
</evidence>
<dbReference type="OrthoDB" id="2113341at2759"/>
<evidence type="ECO:0000256" key="1">
    <source>
        <dbReference type="ARBA" id="ARBA00000189"/>
    </source>
</evidence>
<feature type="binding site" evidence="14">
    <location>
        <position position="255"/>
    </location>
    <ligand>
        <name>Ca(2+)</name>
        <dbReference type="ChEBI" id="CHEBI:29108"/>
        <label>2</label>
    </ligand>
</feature>
<dbReference type="PROSITE" id="PS00435">
    <property type="entry name" value="PEROXIDASE_1"/>
    <property type="match status" value="1"/>
</dbReference>
<feature type="binding site" evidence="14">
    <location>
        <position position="263"/>
    </location>
    <ligand>
        <name>Ca(2+)</name>
        <dbReference type="ChEBI" id="CHEBI:29108"/>
        <label>2</label>
    </ligand>
</feature>
<dbReference type="Pfam" id="PF00141">
    <property type="entry name" value="peroxidase"/>
    <property type="match status" value="1"/>
</dbReference>
<dbReference type="InterPro" id="IPR019794">
    <property type="entry name" value="Peroxidases_AS"/>
</dbReference>
<dbReference type="EMBL" id="CAMAPE010000009">
    <property type="protein sequence ID" value="CAH9074806.1"/>
    <property type="molecule type" value="Genomic_DNA"/>
</dbReference>
<dbReference type="FunFam" id="1.10.420.10:FF:000001">
    <property type="entry name" value="Peroxidase"/>
    <property type="match status" value="1"/>
</dbReference>
<evidence type="ECO:0000256" key="14">
    <source>
        <dbReference type="PIRSR" id="PIRSR600823-3"/>
    </source>
</evidence>
<evidence type="ECO:0000256" key="7">
    <source>
        <dbReference type="ARBA" id="ARBA00022837"/>
    </source>
</evidence>
<feature type="site" description="Transition state stabilizer" evidence="15">
    <location>
        <position position="75"/>
    </location>
</feature>
<feature type="disulfide bond" evidence="16">
    <location>
        <begin position="48"/>
        <end position="129"/>
    </location>
</feature>
<dbReference type="CDD" id="cd00693">
    <property type="entry name" value="secretory_peroxidase"/>
    <property type="match status" value="1"/>
</dbReference>
<evidence type="ECO:0000256" key="16">
    <source>
        <dbReference type="PIRSR" id="PIRSR600823-5"/>
    </source>
</evidence>
<feature type="domain" description="Plant heme peroxidase family profile" evidence="18">
    <location>
        <begin position="31"/>
        <end position="337"/>
    </location>
</feature>
<keyword evidence="8 17" id="KW-0560">Oxidoreductase</keyword>
<evidence type="ECO:0000256" key="15">
    <source>
        <dbReference type="PIRSR" id="PIRSR600823-4"/>
    </source>
</evidence>
<keyword evidence="17" id="KW-0964">Secreted</keyword>
<dbReference type="PRINTS" id="PR00461">
    <property type="entry name" value="PLPEROXIDASE"/>
</dbReference>
<dbReference type="InterPro" id="IPR002016">
    <property type="entry name" value="Haem_peroxidase"/>
</dbReference>
<keyword evidence="4 17" id="KW-0575">Peroxidase</keyword>
<evidence type="ECO:0000256" key="3">
    <source>
        <dbReference type="ARBA" id="ARBA00012313"/>
    </source>
</evidence>
<keyword evidence="20" id="KW-1185">Reference proteome</keyword>
<dbReference type="PANTHER" id="PTHR31388">
    <property type="entry name" value="PEROXIDASE 72-RELATED"/>
    <property type="match status" value="1"/>
</dbReference>
<evidence type="ECO:0000256" key="4">
    <source>
        <dbReference type="ARBA" id="ARBA00022559"/>
    </source>
</evidence>
<feature type="binding site" description="axial binding residue" evidence="14">
    <location>
        <position position="208"/>
    </location>
    <ligand>
        <name>heme b</name>
        <dbReference type="ChEBI" id="CHEBI:60344"/>
    </ligand>
    <ligandPart>
        <name>Fe</name>
        <dbReference type="ChEBI" id="CHEBI:18248"/>
    </ligandPart>
</feature>
<name>A0A9P1E286_CUSEU</name>
<evidence type="ECO:0000256" key="5">
    <source>
        <dbReference type="ARBA" id="ARBA00022617"/>
    </source>
</evidence>
<protein>
    <recommendedName>
        <fullName evidence="3 17">Peroxidase</fullName>
        <ecNumber evidence="3 17">1.11.1.7</ecNumber>
    </recommendedName>
</protein>
<comment type="catalytic activity">
    <reaction evidence="1 17">
        <text>2 a phenolic donor + H2O2 = 2 a phenolic radical donor + 2 H2O</text>
        <dbReference type="Rhea" id="RHEA:56136"/>
        <dbReference type="ChEBI" id="CHEBI:15377"/>
        <dbReference type="ChEBI" id="CHEBI:16240"/>
        <dbReference type="ChEBI" id="CHEBI:139520"/>
        <dbReference type="ChEBI" id="CHEBI:139521"/>
        <dbReference type="EC" id="1.11.1.7"/>
    </reaction>
</comment>
<evidence type="ECO:0000256" key="10">
    <source>
        <dbReference type="ARBA" id="ARBA00023157"/>
    </source>
</evidence>
<feature type="binding site" evidence="14">
    <location>
        <position position="258"/>
    </location>
    <ligand>
        <name>Ca(2+)</name>
        <dbReference type="ChEBI" id="CHEBI:29108"/>
        <label>2</label>
    </ligand>
</feature>
<comment type="similarity">
    <text evidence="17">Belongs to the peroxidase family. Classical plant (class III) peroxidase subfamily.</text>
</comment>
<feature type="binding site" evidence="14">
    <location>
        <position position="85"/>
    </location>
    <ligand>
        <name>Ca(2+)</name>
        <dbReference type="ChEBI" id="CHEBI:29108"/>
        <label>1</label>
    </ligand>
</feature>
<dbReference type="GO" id="GO:0042744">
    <property type="term" value="P:hydrogen peroxide catabolic process"/>
    <property type="evidence" value="ECO:0007669"/>
    <property type="project" value="UniProtKB-KW"/>
</dbReference>
<comment type="similarity">
    <text evidence="2">Belongs to the peroxidase family. Ascorbate peroxidase subfamily.</text>
</comment>
<keyword evidence="6 14" id="KW-0479">Metal-binding</keyword>
<dbReference type="GO" id="GO:0006979">
    <property type="term" value="P:response to oxidative stress"/>
    <property type="evidence" value="ECO:0007669"/>
    <property type="project" value="UniProtKB-UniRule"/>
</dbReference>
<feature type="binding site" evidence="14">
    <location>
        <position position="87"/>
    </location>
    <ligand>
        <name>Ca(2+)</name>
        <dbReference type="ChEBI" id="CHEBI:29108"/>
        <label>1</label>
    </ligand>
</feature>
<keyword evidence="9 14" id="KW-0408">Iron</keyword>
<dbReference type="InterPro" id="IPR019793">
    <property type="entry name" value="Peroxidases_heam-ligand_BS"/>
</dbReference>
<dbReference type="PROSITE" id="PS50873">
    <property type="entry name" value="PEROXIDASE_4"/>
    <property type="match status" value="1"/>
</dbReference>
<evidence type="ECO:0000256" key="11">
    <source>
        <dbReference type="ARBA" id="ARBA00023180"/>
    </source>
</evidence>
<dbReference type="EC" id="1.11.1.7" evidence="3 17"/>
<feature type="binding site" evidence="13">
    <location>
        <position position="178"/>
    </location>
    <ligand>
        <name>substrate</name>
    </ligand>
</feature>
<dbReference type="AlphaFoldDB" id="A0A9P1E286"/>
<evidence type="ECO:0000256" key="6">
    <source>
        <dbReference type="ARBA" id="ARBA00022723"/>
    </source>
</evidence>
<accession>A0A9P1E286</accession>
<organism evidence="19 20">
    <name type="scientific">Cuscuta europaea</name>
    <name type="common">European dodder</name>
    <dbReference type="NCBI Taxonomy" id="41803"/>
    <lineage>
        <taxon>Eukaryota</taxon>
        <taxon>Viridiplantae</taxon>
        <taxon>Streptophyta</taxon>
        <taxon>Embryophyta</taxon>
        <taxon>Tracheophyta</taxon>
        <taxon>Spermatophyta</taxon>
        <taxon>Magnoliopsida</taxon>
        <taxon>eudicotyledons</taxon>
        <taxon>Gunneridae</taxon>
        <taxon>Pentapetalae</taxon>
        <taxon>asterids</taxon>
        <taxon>lamiids</taxon>
        <taxon>Solanales</taxon>
        <taxon>Convolvulaceae</taxon>
        <taxon>Cuscuteae</taxon>
        <taxon>Cuscuta</taxon>
        <taxon>Cuscuta subgen. Cuscuta</taxon>
    </lineage>
</organism>